<reference evidence="1 2" key="1">
    <citation type="journal article" date="2011" name="Science">
        <title>The Selaginella genome identifies genetic changes associated with the evolution of vascular plants.</title>
        <authorList>
            <person name="Banks J.A."/>
            <person name="Nishiyama T."/>
            <person name="Hasebe M."/>
            <person name="Bowman J.L."/>
            <person name="Gribskov M."/>
            <person name="dePamphilis C."/>
            <person name="Albert V.A."/>
            <person name="Aono N."/>
            <person name="Aoyama T."/>
            <person name="Ambrose B.A."/>
            <person name="Ashton N.W."/>
            <person name="Axtell M.J."/>
            <person name="Barker E."/>
            <person name="Barker M.S."/>
            <person name="Bennetzen J.L."/>
            <person name="Bonawitz N.D."/>
            <person name="Chapple C."/>
            <person name="Cheng C."/>
            <person name="Correa L.G."/>
            <person name="Dacre M."/>
            <person name="DeBarry J."/>
            <person name="Dreyer I."/>
            <person name="Elias M."/>
            <person name="Engstrom E.M."/>
            <person name="Estelle M."/>
            <person name="Feng L."/>
            <person name="Finet C."/>
            <person name="Floyd S.K."/>
            <person name="Frommer W.B."/>
            <person name="Fujita T."/>
            <person name="Gramzow L."/>
            <person name="Gutensohn M."/>
            <person name="Harholt J."/>
            <person name="Hattori M."/>
            <person name="Heyl A."/>
            <person name="Hirai T."/>
            <person name="Hiwatashi Y."/>
            <person name="Ishikawa M."/>
            <person name="Iwata M."/>
            <person name="Karol K.G."/>
            <person name="Koehler B."/>
            <person name="Kolukisaoglu U."/>
            <person name="Kubo M."/>
            <person name="Kurata T."/>
            <person name="Lalonde S."/>
            <person name="Li K."/>
            <person name="Li Y."/>
            <person name="Litt A."/>
            <person name="Lyons E."/>
            <person name="Manning G."/>
            <person name="Maruyama T."/>
            <person name="Michael T.P."/>
            <person name="Mikami K."/>
            <person name="Miyazaki S."/>
            <person name="Morinaga S."/>
            <person name="Murata T."/>
            <person name="Mueller-Roeber B."/>
            <person name="Nelson D.R."/>
            <person name="Obara M."/>
            <person name="Oguri Y."/>
            <person name="Olmstead R.G."/>
            <person name="Onodera N."/>
            <person name="Petersen B.L."/>
            <person name="Pils B."/>
            <person name="Prigge M."/>
            <person name="Rensing S.A."/>
            <person name="Riano-Pachon D.M."/>
            <person name="Roberts A.W."/>
            <person name="Sato Y."/>
            <person name="Scheller H.V."/>
            <person name="Schulz B."/>
            <person name="Schulz C."/>
            <person name="Shakirov E.V."/>
            <person name="Shibagaki N."/>
            <person name="Shinohara N."/>
            <person name="Shippen D.E."/>
            <person name="Soerensen I."/>
            <person name="Sotooka R."/>
            <person name="Sugimoto N."/>
            <person name="Sugita M."/>
            <person name="Sumikawa N."/>
            <person name="Tanurdzic M."/>
            <person name="Theissen G."/>
            <person name="Ulvskov P."/>
            <person name="Wakazuki S."/>
            <person name="Weng J.K."/>
            <person name="Willats W.W."/>
            <person name="Wipf D."/>
            <person name="Wolf P.G."/>
            <person name="Yang L."/>
            <person name="Zimmer A.D."/>
            <person name="Zhu Q."/>
            <person name="Mitros T."/>
            <person name="Hellsten U."/>
            <person name="Loque D."/>
            <person name="Otillar R."/>
            <person name="Salamov A."/>
            <person name="Schmutz J."/>
            <person name="Shapiro H."/>
            <person name="Lindquist E."/>
            <person name="Lucas S."/>
            <person name="Rokhsar D."/>
            <person name="Grigoriev I.V."/>
        </authorList>
    </citation>
    <scope>NUCLEOTIDE SEQUENCE [LARGE SCALE GENOMIC DNA]</scope>
</reference>
<dbReference type="KEGG" id="smo:SELMODRAFT_404241"/>
<keyword evidence="2" id="KW-1185">Reference proteome</keyword>
<evidence type="ECO:0000313" key="1">
    <source>
        <dbReference type="EMBL" id="EFJ35915.1"/>
    </source>
</evidence>
<dbReference type="Gramene" id="EFJ35915">
    <property type="protein sequence ID" value="EFJ35915"/>
    <property type="gene ID" value="SELMODRAFT_404241"/>
</dbReference>
<accession>D8QUQ5</accession>
<protein>
    <submittedName>
        <fullName evidence="1">Uncharacterized protein</fullName>
    </submittedName>
</protein>
<gene>
    <name evidence="1" type="ORF">SELMODRAFT_404241</name>
</gene>
<sequence length="103" mass="11396">MEPGGTEGRPIYAAIENSGVDGVMVVVTRYKTIIYFGMVAGVQGGNTEEQQEVAMRQWKLKEVASNLSKTMKSSSEPVKKNNDAIGTSLLCLDFHSYNRLYFL</sequence>
<dbReference type="HOGENOM" id="CLU_2268460_0_0_1"/>
<evidence type="ECO:0000313" key="2">
    <source>
        <dbReference type="Proteomes" id="UP000001514"/>
    </source>
</evidence>
<dbReference type="Proteomes" id="UP000001514">
    <property type="component" value="Unassembled WGS sequence"/>
</dbReference>
<organism evidence="2">
    <name type="scientific">Selaginella moellendorffii</name>
    <name type="common">Spikemoss</name>
    <dbReference type="NCBI Taxonomy" id="88036"/>
    <lineage>
        <taxon>Eukaryota</taxon>
        <taxon>Viridiplantae</taxon>
        <taxon>Streptophyta</taxon>
        <taxon>Embryophyta</taxon>
        <taxon>Tracheophyta</taxon>
        <taxon>Lycopodiopsida</taxon>
        <taxon>Selaginellales</taxon>
        <taxon>Selaginellaceae</taxon>
        <taxon>Selaginella</taxon>
    </lineage>
</organism>
<name>D8QUQ5_SELML</name>
<dbReference type="InParanoid" id="D8QUQ5"/>
<dbReference type="EMBL" id="GL377567">
    <property type="protein sequence ID" value="EFJ35915.1"/>
    <property type="molecule type" value="Genomic_DNA"/>
</dbReference>
<dbReference type="AlphaFoldDB" id="D8QUQ5"/>
<proteinExistence type="predicted"/>